<keyword evidence="20" id="KW-0511">Multifunctional enzyme</keyword>
<evidence type="ECO:0000256" key="18">
    <source>
        <dbReference type="ARBA" id="ARBA00023113"/>
    </source>
</evidence>
<dbReference type="AlphaFoldDB" id="A0A8H7TXH5"/>
<dbReference type="InterPro" id="IPR054722">
    <property type="entry name" value="PolX-like_BBD"/>
</dbReference>
<evidence type="ECO:0000256" key="8">
    <source>
        <dbReference type="ARBA" id="ARBA00022741"/>
    </source>
</evidence>
<feature type="compositionally biased region" description="Low complexity" evidence="23">
    <location>
        <begin position="614"/>
        <end position="624"/>
    </location>
</feature>
<dbReference type="GO" id="GO:0005634">
    <property type="term" value="C:nucleus"/>
    <property type="evidence" value="ECO:0007669"/>
    <property type="project" value="UniProtKB-ARBA"/>
</dbReference>
<keyword evidence="9" id="KW-0064">Aspartyl protease</keyword>
<feature type="region of interest" description="Disordered" evidence="23">
    <location>
        <begin position="614"/>
        <end position="660"/>
    </location>
</feature>
<evidence type="ECO:0000313" key="26">
    <source>
        <dbReference type="Proteomes" id="UP000639403"/>
    </source>
</evidence>
<evidence type="ECO:0000256" key="11">
    <source>
        <dbReference type="ARBA" id="ARBA00022801"/>
    </source>
</evidence>
<keyword evidence="5" id="KW-0548">Nucleotidyltransferase</keyword>
<evidence type="ECO:0000256" key="2">
    <source>
        <dbReference type="ARBA" id="ARBA00022578"/>
    </source>
</evidence>
<comment type="catalytic activity">
    <reaction evidence="21">
        <text>DNA(n) + a 2'-deoxyribonucleoside 5'-triphosphate = DNA(n+1) + diphosphate</text>
        <dbReference type="Rhea" id="RHEA:22508"/>
        <dbReference type="Rhea" id="RHEA-COMP:17339"/>
        <dbReference type="Rhea" id="RHEA-COMP:17340"/>
        <dbReference type="ChEBI" id="CHEBI:33019"/>
        <dbReference type="ChEBI" id="CHEBI:61560"/>
        <dbReference type="ChEBI" id="CHEBI:173112"/>
        <dbReference type="EC" id="2.7.7.49"/>
    </reaction>
</comment>
<name>A0A8H7TXH5_9APHY</name>
<dbReference type="Pfam" id="PF22936">
    <property type="entry name" value="Pol_BBD"/>
    <property type="match status" value="1"/>
</dbReference>
<dbReference type="GO" id="GO:0006508">
    <property type="term" value="P:proteolysis"/>
    <property type="evidence" value="ECO:0007669"/>
    <property type="project" value="UniProtKB-KW"/>
</dbReference>
<evidence type="ECO:0000313" key="25">
    <source>
        <dbReference type="EMBL" id="KAF9799838.1"/>
    </source>
</evidence>
<evidence type="ECO:0000256" key="3">
    <source>
        <dbReference type="ARBA" id="ARBA00022612"/>
    </source>
</evidence>
<keyword evidence="12" id="KW-0067">ATP-binding</keyword>
<evidence type="ECO:0000256" key="12">
    <source>
        <dbReference type="ARBA" id="ARBA00022840"/>
    </source>
</evidence>
<dbReference type="Pfam" id="PF25597">
    <property type="entry name" value="SH3_retrovirus"/>
    <property type="match status" value="1"/>
</dbReference>
<comment type="function">
    <text evidence="1">The aspartyl protease (PR) mediates the proteolytic cleavages of the Gag and Gag-Pol polyproteins after assembly of the VLP.</text>
</comment>
<dbReference type="CDD" id="cd09272">
    <property type="entry name" value="RNase_HI_RT_Ty1"/>
    <property type="match status" value="1"/>
</dbReference>
<evidence type="ECO:0000256" key="10">
    <source>
        <dbReference type="ARBA" id="ARBA00022759"/>
    </source>
</evidence>
<evidence type="ECO:0000256" key="4">
    <source>
        <dbReference type="ARBA" id="ARBA00022670"/>
    </source>
</evidence>
<dbReference type="InterPro" id="IPR057670">
    <property type="entry name" value="SH3_retrovirus"/>
</dbReference>
<evidence type="ECO:0000256" key="23">
    <source>
        <dbReference type="SAM" id="MobiDB-lite"/>
    </source>
</evidence>
<evidence type="ECO:0000256" key="14">
    <source>
        <dbReference type="ARBA" id="ARBA00022884"/>
    </source>
</evidence>
<dbReference type="Pfam" id="PF13976">
    <property type="entry name" value="gag_pre-integrs"/>
    <property type="match status" value="1"/>
</dbReference>
<keyword evidence="17" id="KW-0239">DNA-directed DNA polymerase</keyword>
<keyword evidence="16" id="KW-0695">RNA-directed DNA polymerase</keyword>
<evidence type="ECO:0000256" key="13">
    <source>
        <dbReference type="ARBA" id="ARBA00022842"/>
    </source>
</evidence>
<dbReference type="PROSITE" id="PS50994">
    <property type="entry name" value="INTEGRASE"/>
    <property type="match status" value="1"/>
</dbReference>
<dbReference type="Proteomes" id="UP000639403">
    <property type="component" value="Unassembled WGS sequence"/>
</dbReference>
<comment type="caution">
    <text evidence="25">The sequence shown here is derived from an EMBL/GenBank/DDBJ whole genome shotgun (WGS) entry which is preliminary data.</text>
</comment>
<dbReference type="InterPro" id="IPR036397">
    <property type="entry name" value="RNaseH_sf"/>
</dbReference>
<organism evidence="25 26">
    <name type="scientific">Rhodonia placenta</name>
    <dbReference type="NCBI Taxonomy" id="104341"/>
    <lineage>
        <taxon>Eukaryota</taxon>
        <taxon>Fungi</taxon>
        <taxon>Dikarya</taxon>
        <taxon>Basidiomycota</taxon>
        <taxon>Agaricomycotina</taxon>
        <taxon>Agaricomycetes</taxon>
        <taxon>Polyporales</taxon>
        <taxon>Adustoporiaceae</taxon>
        <taxon>Rhodonia</taxon>
    </lineage>
</organism>
<dbReference type="GO" id="GO:0004190">
    <property type="term" value="F:aspartic-type endopeptidase activity"/>
    <property type="evidence" value="ECO:0007669"/>
    <property type="project" value="UniProtKB-KW"/>
</dbReference>
<keyword evidence="14" id="KW-0694">RNA-binding</keyword>
<reference evidence="25" key="1">
    <citation type="submission" date="2020-11" db="EMBL/GenBank/DDBJ databases">
        <authorList>
            <person name="Koelle M."/>
            <person name="Horta M.A.C."/>
            <person name="Nowrousian M."/>
            <person name="Ohm R.A."/>
            <person name="Benz P."/>
            <person name="Pilgard A."/>
        </authorList>
    </citation>
    <scope>NUCLEOTIDE SEQUENCE</scope>
    <source>
        <strain evidence="25">FPRL280</strain>
    </source>
</reference>
<feature type="compositionally biased region" description="Basic and acidic residues" evidence="23">
    <location>
        <begin position="530"/>
        <end position="541"/>
    </location>
</feature>
<evidence type="ECO:0000256" key="16">
    <source>
        <dbReference type="ARBA" id="ARBA00022918"/>
    </source>
</evidence>
<dbReference type="Gene3D" id="3.30.420.10">
    <property type="entry name" value="Ribonuclease H-like superfamily/Ribonuclease H"/>
    <property type="match status" value="1"/>
</dbReference>
<dbReference type="InterPro" id="IPR025724">
    <property type="entry name" value="GAG-pre-integrase_dom"/>
</dbReference>
<dbReference type="InterPro" id="IPR001584">
    <property type="entry name" value="Integrase_cat-core"/>
</dbReference>
<keyword evidence="7" id="KW-0479">Metal-binding</keyword>
<evidence type="ECO:0000256" key="7">
    <source>
        <dbReference type="ARBA" id="ARBA00022723"/>
    </source>
</evidence>
<dbReference type="InterPro" id="IPR039537">
    <property type="entry name" value="Retrotran_Ty1/copia-like"/>
</dbReference>
<evidence type="ECO:0000256" key="22">
    <source>
        <dbReference type="ARBA" id="ARBA00049244"/>
    </source>
</evidence>
<dbReference type="InterPro" id="IPR012337">
    <property type="entry name" value="RNaseH-like_sf"/>
</dbReference>
<keyword evidence="15" id="KW-0229">DNA integration</keyword>
<dbReference type="GO" id="GO:0032196">
    <property type="term" value="P:transposition"/>
    <property type="evidence" value="ECO:0007669"/>
    <property type="project" value="UniProtKB-KW"/>
</dbReference>
<dbReference type="GO" id="GO:0006310">
    <property type="term" value="P:DNA recombination"/>
    <property type="evidence" value="ECO:0007669"/>
    <property type="project" value="UniProtKB-KW"/>
</dbReference>
<evidence type="ECO:0000256" key="9">
    <source>
        <dbReference type="ARBA" id="ARBA00022750"/>
    </source>
</evidence>
<keyword evidence="13" id="KW-0460">Magnesium</keyword>
<comment type="catalytic activity">
    <reaction evidence="22">
        <text>DNA(n) + a 2'-deoxyribonucleoside 5'-triphosphate = DNA(n+1) + diphosphate</text>
        <dbReference type="Rhea" id="RHEA:22508"/>
        <dbReference type="Rhea" id="RHEA-COMP:17339"/>
        <dbReference type="Rhea" id="RHEA-COMP:17340"/>
        <dbReference type="ChEBI" id="CHEBI:33019"/>
        <dbReference type="ChEBI" id="CHEBI:61560"/>
        <dbReference type="ChEBI" id="CHEBI:173112"/>
        <dbReference type="EC" id="2.7.7.7"/>
    </reaction>
</comment>
<dbReference type="InterPro" id="IPR043502">
    <property type="entry name" value="DNA/RNA_pol_sf"/>
</dbReference>
<dbReference type="PANTHER" id="PTHR42648">
    <property type="entry name" value="TRANSPOSASE, PUTATIVE-RELATED"/>
    <property type="match status" value="1"/>
</dbReference>
<evidence type="ECO:0000256" key="6">
    <source>
        <dbReference type="ARBA" id="ARBA00022722"/>
    </source>
</evidence>
<keyword evidence="18" id="KW-0917">Virion maturation</keyword>
<evidence type="ECO:0000256" key="5">
    <source>
        <dbReference type="ARBA" id="ARBA00022695"/>
    </source>
</evidence>
<evidence type="ECO:0000256" key="21">
    <source>
        <dbReference type="ARBA" id="ARBA00048173"/>
    </source>
</evidence>
<keyword evidence="2" id="KW-0815">Transposition</keyword>
<dbReference type="GO" id="GO:0003723">
    <property type="term" value="F:RNA binding"/>
    <property type="evidence" value="ECO:0007669"/>
    <property type="project" value="UniProtKB-KW"/>
</dbReference>
<feature type="region of interest" description="Disordered" evidence="23">
    <location>
        <begin position="521"/>
        <end position="541"/>
    </location>
</feature>
<dbReference type="GO" id="GO:0003887">
    <property type="term" value="F:DNA-directed DNA polymerase activity"/>
    <property type="evidence" value="ECO:0007669"/>
    <property type="project" value="UniProtKB-KW"/>
</dbReference>
<evidence type="ECO:0000256" key="20">
    <source>
        <dbReference type="ARBA" id="ARBA00023268"/>
    </source>
</evidence>
<evidence type="ECO:0000256" key="15">
    <source>
        <dbReference type="ARBA" id="ARBA00022908"/>
    </source>
</evidence>
<keyword evidence="3" id="KW-1188">Viral release from host cell</keyword>
<dbReference type="GO" id="GO:0046872">
    <property type="term" value="F:metal ion binding"/>
    <property type="evidence" value="ECO:0007669"/>
    <property type="project" value="UniProtKB-KW"/>
</dbReference>
<reference evidence="25" key="2">
    <citation type="journal article" name="Front. Microbiol.">
        <title>Degradative Capacity of Two Strains of Rhodonia placenta: From Phenotype to Genotype.</title>
        <authorList>
            <person name="Kolle M."/>
            <person name="Horta M.A.C."/>
            <person name="Nowrousian M."/>
            <person name="Ohm R.A."/>
            <person name="Benz J.P."/>
            <person name="Pilgard A."/>
        </authorList>
    </citation>
    <scope>NUCLEOTIDE SEQUENCE</scope>
    <source>
        <strain evidence="25">FPRL280</strain>
    </source>
</reference>
<keyword evidence="19" id="KW-0233">DNA recombination</keyword>
<feature type="domain" description="Integrase catalytic" evidence="24">
    <location>
        <begin position="366"/>
        <end position="538"/>
    </location>
</feature>
<proteinExistence type="predicted"/>
<keyword evidence="17" id="KW-0808">Transferase</keyword>
<keyword evidence="11" id="KW-0378">Hydrolase</keyword>
<keyword evidence="4" id="KW-0645">Protease</keyword>
<feature type="region of interest" description="Disordered" evidence="23">
    <location>
        <begin position="1"/>
        <end position="20"/>
    </location>
</feature>
<sequence>MSPVGMYEFQPDHHETTTSRIPKLNEDGSNWVLFKEQFVAAVSAKGLVRFLDGREKVPVPTTAPGVDPDADERYEAAQDIWVAKHQTIRTLLFQTLPEAIKLRIAPLQRASEAWKTVVDEYDDQGEFVQVELLRQMHALRCEENTDPRPTLNKLERLKSEYATAGASVQSLPKLSRILDSGASRHFDPCRENFETFHAITPKPISSADGRVFHATGEGNVRVMTSHNGKSIQFLLKDVLYAPSMPHALISISRAANAGLSVRFGKGGCHVLSPKGNTMFVVPERQGLYPILPTPVKLKAPHPAALTAATSLTLHELHCRMGHAYPPALKKMIQDGVVTGIRLENTDQVFCEICAKAKQPREPFPPERSSPQADHYGARVHTDVWGKAPIRTLAGKEYYVLFLDDHTDEAVVMLMSRKSDTFSRYKTYNAWVKAQRGVSVIQELQSDRGGEYISDEFSAYLEGEGTVRRLTSHDSPQQNGKAERLNRTVVEHARALLFDADLPKALWGEAVMHAVWLRNRTTTRNTPGSTPHERAAGMKPDLRSLPRFGSPVWVHVDAASKLDPKSRQGRWVGFDAQSKAHRIYWPDRHTVSIERDVRFADVPLATPITMHIPAEGEPIPEGIPNAPTPTVSSDSADQDAVAGQVEAEPPMLRRSQRMRNPSQWVQDLSSGAGTTGGRGAQQVPASILEHADLAIDEGAARVVDEPAHALAAMAGDEPTYREAMAGPECDDWKIAMQEELAKIEAMGTYELVEPPKDVNIVGSVWVLKKKRDEHNNVAKFKARLCAQGFSQVYGIDYVETAAPTASLSSLRLVLALAAANDWEIHQIDFKNAYLNGDLDETIYMRQPPGFAQPNREHWLWKLLKALYGLKQAGRLWYQKVCELLAEFGLTRSQYDLGVFFCFDGTIIIIIVIHVDDCTLVANSKSVMTKLKHDLGSRFEIVDLGELRWLLGFEVHRNRSARTISLSQASYIDTLLDRFGMVEAHTLTVPLDSHINLFDIEITNEDRHEMSRKPYARLVGSLMYAAIGTRPDIAFAVSTLARFMATPAPVHWDAAKRVLRYLKGTRDLRLTFGTSSHTLVGYSDADWASQPHRHSISGHVFLYSGGSISWSSRKQPIIALSTTEAEYISVSDTSREMLWLRSLLAELTSPLPTPTPLYSDNQSAITIAKSGMLHARTKHIDIRYHFIREVISSGRATLAYCPTDEMVADILTKPLVRDKVAMLAHLLGLRPA</sequence>
<dbReference type="GO" id="GO:0003964">
    <property type="term" value="F:RNA-directed DNA polymerase activity"/>
    <property type="evidence" value="ECO:0007669"/>
    <property type="project" value="UniProtKB-KW"/>
</dbReference>
<dbReference type="SUPFAM" id="SSF56672">
    <property type="entry name" value="DNA/RNA polymerases"/>
    <property type="match status" value="1"/>
</dbReference>
<keyword evidence="6" id="KW-0540">Nuclease</keyword>
<dbReference type="GO" id="GO:0005524">
    <property type="term" value="F:ATP binding"/>
    <property type="evidence" value="ECO:0007669"/>
    <property type="project" value="UniProtKB-KW"/>
</dbReference>
<dbReference type="Pfam" id="PF07727">
    <property type="entry name" value="RVT_2"/>
    <property type="match status" value="1"/>
</dbReference>
<dbReference type="GO" id="GO:0004519">
    <property type="term" value="F:endonuclease activity"/>
    <property type="evidence" value="ECO:0007669"/>
    <property type="project" value="UniProtKB-KW"/>
</dbReference>
<accession>A0A8H7TXH5</accession>
<dbReference type="SUPFAM" id="SSF53098">
    <property type="entry name" value="Ribonuclease H-like"/>
    <property type="match status" value="1"/>
</dbReference>
<dbReference type="GO" id="GO:0015074">
    <property type="term" value="P:DNA integration"/>
    <property type="evidence" value="ECO:0007669"/>
    <property type="project" value="UniProtKB-KW"/>
</dbReference>
<dbReference type="InterPro" id="IPR013103">
    <property type="entry name" value="RVT_2"/>
</dbReference>
<dbReference type="EMBL" id="JADOXO010000852">
    <property type="protein sequence ID" value="KAF9799838.1"/>
    <property type="molecule type" value="Genomic_DNA"/>
</dbReference>
<gene>
    <name evidence="25" type="ORF">IEO21_10490</name>
</gene>
<keyword evidence="10" id="KW-0255">Endonuclease</keyword>
<keyword evidence="8" id="KW-0547">Nucleotide-binding</keyword>
<evidence type="ECO:0000256" key="17">
    <source>
        <dbReference type="ARBA" id="ARBA00022932"/>
    </source>
</evidence>
<protein>
    <recommendedName>
        <fullName evidence="24">Integrase catalytic domain-containing protein</fullName>
    </recommendedName>
</protein>
<evidence type="ECO:0000259" key="24">
    <source>
        <dbReference type="PROSITE" id="PS50994"/>
    </source>
</evidence>
<dbReference type="PANTHER" id="PTHR42648:SF11">
    <property type="entry name" value="TRANSPOSON TY4-P GAG-POL POLYPROTEIN"/>
    <property type="match status" value="1"/>
</dbReference>
<evidence type="ECO:0000256" key="19">
    <source>
        <dbReference type="ARBA" id="ARBA00023172"/>
    </source>
</evidence>
<evidence type="ECO:0000256" key="1">
    <source>
        <dbReference type="ARBA" id="ARBA00002180"/>
    </source>
</evidence>